<comment type="caution">
    <text evidence="3">The sequence shown here is derived from an EMBL/GenBank/DDBJ whole genome shotgun (WGS) entry which is preliminary data.</text>
</comment>
<dbReference type="EMBL" id="LAZP02000156">
    <property type="protein sequence ID" value="PFH60027.1"/>
    <property type="molecule type" value="Genomic_DNA"/>
</dbReference>
<protein>
    <recommendedName>
        <fullName evidence="2">Myb-like DNA-binding domain-containing protein</fullName>
    </recommendedName>
</protein>
<dbReference type="InterPro" id="IPR054505">
    <property type="entry name" value="Myb_DNA-bind_8"/>
</dbReference>
<dbReference type="Pfam" id="PF22980">
    <property type="entry name" value="Myb_DNA-bind_8"/>
    <property type="match status" value="1"/>
</dbReference>
<reference evidence="3 4" key="1">
    <citation type="journal article" date="2015" name="BMC Genomics">
        <title>Gene expression during zombie ant biting behavior reflects the complexity underlying fungal parasitic behavioral manipulation.</title>
        <authorList>
            <person name="de Bekker C."/>
            <person name="Ohm R.A."/>
            <person name="Loreto R.G."/>
            <person name="Sebastian A."/>
            <person name="Albert I."/>
            <person name="Merrow M."/>
            <person name="Brachmann A."/>
            <person name="Hughes D.P."/>
        </authorList>
    </citation>
    <scope>NUCLEOTIDE SEQUENCE [LARGE SCALE GENOMIC DNA]</scope>
    <source>
        <strain evidence="3 4">SC16a</strain>
    </source>
</reference>
<evidence type="ECO:0000256" key="1">
    <source>
        <dbReference type="SAM" id="MobiDB-lite"/>
    </source>
</evidence>
<name>A0A2A9PGM2_OPHUN</name>
<feature type="region of interest" description="Disordered" evidence="1">
    <location>
        <begin position="54"/>
        <end position="137"/>
    </location>
</feature>
<reference evidence="3 4" key="2">
    <citation type="journal article" date="2017" name="Sci. Rep.">
        <title>Ant-infecting Ophiocordyceps genomes reveal a high diversity of potential behavioral manipulation genes and a possible major role for enterotoxins.</title>
        <authorList>
            <person name="de Bekker C."/>
            <person name="Ohm R.A."/>
            <person name="Evans H.C."/>
            <person name="Brachmann A."/>
            <person name="Hughes D.P."/>
        </authorList>
    </citation>
    <scope>NUCLEOTIDE SEQUENCE [LARGE SCALE GENOMIC DNA]</scope>
    <source>
        <strain evidence="3 4">SC16a</strain>
    </source>
</reference>
<keyword evidence="4" id="KW-1185">Reference proteome</keyword>
<feature type="compositionally biased region" description="Basic and acidic residues" evidence="1">
    <location>
        <begin position="105"/>
        <end position="121"/>
    </location>
</feature>
<dbReference type="Proteomes" id="UP000037136">
    <property type="component" value="Unassembled WGS sequence"/>
</dbReference>
<dbReference type="OrthoDB" id="5353914at2759"/>
<dbReference type="AlphaFoldDB" id="A0A2A9PGM2"/>
<evidence type="ECO:0000259" key="2">
    <source>
        <dbReference type="Pfam" id="PF22980"/>
    </source>
</evidence>
<evidence type="ECO:0000313" key="4">
    <source>
        <dbReference type="Proteomes" id="UP000037136"/>
    </source>
</evidence>
<dbReference type="STRING" id="268505.A0A2A9PGM2"/>
<sequence>MSKTDTNEQVNFLVSCIRNATGGKPDFSAVAEELGIVSKAAAHKRYERLLKAYGVSGQKSATSKAKDHDEASVTPQQTPVKRSTRRKLPSSRKRKADDVDSDSEQVEKKETGAKKRVKVEDNSELSDPPASDADDEI</sequence>
<feature type="compositionally biased region" description="Basic residues" evidence="1">
    <location>
        <begin position="82"/>
        <end position="94"/>
    </location>
</feature>
<organism evidence="3 4">
    <name type="scientific">Ophiocordyceps unilateralis</name>
    <name type="common">Zombie-ant fungus</name>
    <name type="synonym">Torrubia unilateralis</name>
    <dbReference type="NCBI Taxonomy" id="268505"/>
    <lineage>
        <taxon>Eukaryota</taxon>
        <taxon>Fungi</taxon>
        <taxon>Dikarya</taxon>
        <taxon>Ascomycota</taxon>
        <taxon>Pezizomycotina</taxon>
        <taxon>Sordariomycetes</taxon>
        <taxon>Hypocreomycetidae</taxon>
        <taxon>Hypocreales</taxon>
        <taxon>Ophiocordycipitaceae</taxon>
        <taxon>Ophiocordyceps</taxon>
    </lineage>
</organism>
<feature type="domain" description="Myb-like DNA-binding" evidence="2">
    <location>
        <begin position="7"/>
        <end position="54"/>
    </location>
</feature>
<evidence type="ECO:0000313" key="3">
    <source>
        <dbReference type="EMBL" id="PFH60027.1"/>
    </source>
</evidence>
<accession>A0A2A9PGM2</accession>
<gene>
    <name evidence="3" type="ORF">XA68_11548</name>
</gene>
<proteinExistence type="predicted"/>